<dbReference type="NCBIfam" id="TIGR04085">
    <property type="entry name" value="rSAM_more_4Fe4S"/>
    <property type="match status" value="1"/>
</dbReference>
<dbReference type="OrthoDB" id="9792276at2"/>
<dbReference type="SUPFAM" id="SSF102114">
    <property type="entry name" value="Radical SAM enzymes"/>
    <property type="match status" value="1"/>
</dbReference>
<evidence type="ECO:0000256" key="4">
    <source>
        <dbReference type="ARBA" id="ARBA00023004"/>
    </source>
</evidence>
<dbReference type="SFLD" id="SFLDG01067">
    <property type="entry name" value="SPASM/twitch_domain_containing"/>
    <property type="match status" value="1"/>
</dbReference>
<comment type="cofactor">
    <cofactor evidence="1">
        <name>[4Fe-4S] cluster</name>
        <dbReference type="ChEBI" id="CHEBI:49883"/>
    </cofactor>
</comment>
<dbReference type="NCBIfam" id="TIGR03906">
    <property type="entry name" value="quino_hemo_SAM"/>
    <property type="match status" value="1"/>
</dbReference>
<dbReference type="CDD" id="cd01335">
    <property type="entry name" value="Radical_SAM"/>
    <property type="match status" value="1"/>
</dbReference>
<evidence type="ECO:0000256" key="2">
    <source>
        <dbReference type="ARBA" id="ARBA00022691"/>
    </source>
</evidence>
<organism evidence="7 8">
    <name type="scientific">Blastochloris tepida</name>
    <dbReference type="NCBI Taxonomy" id="2233851"/>
    <lineage>
        <taxon>Bacteria</taxon>
        <taxon>Pseudomonadati</taxon>
        <taxon>Pseudomonadota</taxon>
        <taxon>Alphaproteobacteria</taxon>
        <taxon>Hyphomicrobiales</taxon>
        <taxon>Blastochloridaceae</taxon>
        <taxon>Blastochloris</taxon>
    </lineage>
</organism>
<dbReference type="SFLD" id="SFLDG01386">
    <property type="entry name" value="main_SPASM_domain-containing"/>
    <property type="match status" value="1"/>
</dbReference>
<keyword evidence="4" id="KW-0408">Iron</keyword>
<sequence>MFQHSGTLHEVVGNGRRLLFHTPTAALFEADAVTGAVLDLLREGAAPASLARQLDGRFPPSEIATALDELQRLDRPAVTAPAATAPLTTLVLALTSGCNLACDYCYKHDLSNPAAARRMTPGRAAQAVDLLLRASGKAPKVTVTFFGGEPLLEMPVIRATIAYAEAATAAAGKKVDFSLTTNGTLLDDATIDFLDAHRVGITVSLDGPAALHDRHRRTRGGQGSHALAAAGARRLLARPRARRAGARVTLAAGCTDVATIHAYLHDELGFDEIGFAPVTAGTPAEFRLSDDELAIVFDGFKALGLRWRDAAIEGRDLGFGNLANLVTALNRGMTRALPCGAGTQMLAADAEGTLHLCHRFVGDSEVPSFGTLDAGIDTEAVTAFVARAQARAEGCAGCIARPVCAGGCYHESQSRYGDLFRPTDHYCTLMRDWIRFGIGVTADIMARNPAFFAANNQPRRAAR</sequence>
<keyword evidence="2" id="KW-0949">S-adenosyl-L-methionine</keyword>
<dbReference type="Proteomes" id="UP000266934">
    <property type="component" value="Chromosome"/>
</dbReference>
<evidence type="ECO:0000256" key="3">
    <source>
        <dbReference type="ARBA" id="ARBA00022723"/>
    </source>
</evidence>
<dbReference type="InterPro" id="IPR023867">
    <property type="entry name" value="Sulphatase_maturase_rSAM"/>
</dbReference>
<dbReference type="PANTHER" id="PTHR43273:SF8">
    <property type="entry name" value="RADICAL SAM DOMAIN PROTEIN"/>
    <property type="match status" value="1"/>
</dbReference>
<dbReference type="SFLD" id="SFLDG01384">
    <property type="entry name" value="thioether_bond_formation_requi"/>
    <property type="match status" value="1"/>
</dbReference>
<keyword evidence="8" id="KW-1185">Reference proteome</keyword>
<dbReference type="InterPro" id="IPR013785">
    <property type="entry name" value="Aldolase_TIM"/>
</dbReference>
<gene>
    <name evidence="7" type="ORF">BLTE_16580</name>
</gene>
<dbReference type="RefSeq" id="WP_126399237.1">
    <property type="nucleotide sequence ID" value="NZ_AP018907.1"/>
</dbReference>
<dbReference type="Gene3D" id="3.20.20.70">
    <property type="entry name" value="Aldolase class I"/>
    <property type="match status" value="1"/>
</dbReference>
<dbReference type="SFLD" id="SFLDS00029">
    <property type="entry name" value="Radical_SAM"/>
    <property type="match status" value="1"/>
</dbReference>
<protein>
    <submittedName>
        <fullName evidence="7">Nif11-like peptide radical SAM maturase</fullName>
    </submittedName>
</protein>
<dbReference type="EMBL" id="AP018907">
    <property type="protein sequence ID" value="BBF92973.1"/>
    <property type="molecule type" value="Genomic_DNA"/>
</dbReference>
<evidence type="ECO:0000256" key="5">
    <source>
        <dbReference type="ARBA" id="ARBA00023014"/>
    </source>
</evidence>
<evidence type="ECO:0000256" key="1">
    <source>
        <dbReference type="ARBA" id="ARBA00001966"/>
    </source>
</evidence>
<dbReference type="GO" id="GO:0016491">
    <property type="term" value="F:oxidoreductase activity"/>
    <property type="evidence" value="ECO:0007669"/>
    <property type="project" value="InterPro"/>
</dbReference>
<dbReference type="GO" id="GO:0046872">
    <property type="term" value="F:metal ion binding"/>
    <property type="evidence" value="ECO:0007669"/>
    <property type="project" value="UniProtKB-KW"/>
</dbReference>
<evidence type="ECO:0000313" key="7">
    <source>
        <dbReference type="EMBL" id="BBF92973.1"/>
    </source>
</evidence>
<accession>A0A348G090</accession>
<proteinExistence type="predicted"/>
<keyword evidence="3" id="KW-0479">Metal-binding</keyword>
<dbReference type="InterPro" id="IPR023886">
    <property type="entry name" value="QH-AmDH_gsu_maturation"/>
</dbReference>
<dbReference type="InterPro" id="IPR058240">
    <property type="entry name" value="rSAM_sf"/>
</dbReference>
<dbReference type="InterPro" id="IPR023885">
    <property type="entry name" value="4Fe4S-binding_SPASM_dom"/>
</dbReference>
<keyword evidence="5" id="KW-0411">Iron-sulfur</keyword>
<dbReference type="KEGG" id="blag:BLTE_16580"/>
<dbReference type="PROSITE" id="PS51918">
    <property type="entry name" value="RADICAL_SAM"/>
    <property type="match status" value="1"/>
</dbReference>
<dbReference type="InterPro" id="IPR007197">
    <property type="entry name" value="rSAM"/>
</dbReference>
<feature type="domain" description="Radical SAM core" evidence="6">
    <location>
        <begin position="84"/>
        <end position="306"/>
    </location>
</feature>
<name>A0A348G090_9HYPH</name>
<dbReference type="GO" id="GO:0051536">
    <property type="term" value="F:iron-sulfur cluster binding"/>
    <property type="evidence" value="ECO:0007669"/>
    <property type="project" value="UniProtKB-KW"/>
</dbReference>
<reference evidence="7 8" key="1">
    <citation type="submission" date="2018-08" db="EMBL/GenBank/DDBJ databases">
        <title>Complete genome sequencing of Blastochloris tepida GI.</title>
        <authorList>
            <person name="Tsukatani Y."/>
            <person name="Mori H."/>
        </authorList>
    </citation>
    <scope>NUCLEOTIDE SEQUENCE [LARGE SCALE GENOMIC DNA]</scope>
    <source>
        <strain evidence="7 8">GI</strain>
    </source>
</reference>
<dbReference type="Pfam" id="PF04055">
    <property type="entry name" value="Radical_SAM"/>
    <property type="match status" value="1"/>
</dbReference>
<dbReference type="PANTHER" id="PTHR43273">
    <property type="entry name" value="ANAEROBIC SULFATASE-MATURATING ENZYME HOMOLOG ASLB-RELATED"/>
    <property type="match status" value="1"/>
</dbReference>
<evidence type="ECO:0000259" key="6">
    <source>
        <dbReference type="PROSITE" id="PS51918"/>
    </source>
</evidence>
<dbReference type="AlphaFoldDB" id="A0A348G090"/>
<evidence type="ECO:0000313" key="8">
    <source>
        <dbReference type="Proteomes" id="UP000266934"/>
    </source>
</evidence>